<reference evidence="15" key="1">
    <citation type="submission" date="2017-02" db="EMBL/GenBank/DDBJ databases">
        <authorList>
            <person name="Regsiter A."/>
            <person name="William W."/>
        </authorList>
    </citation>
    <scope>NUCLEOTIDE SEQUENCE</scope>
    <source>
        <strain evidence="15">Bib</strain>
    </source>
</reference>
<dbReference type="Pfam" id="PF00730">
    <property type="entry name" value="HhH-GPD"/>
    <property type="match status" value="1"/>
</dbReference>
<evidence type="ECO:0000256" key="5">
    <source>
        <dbReference type="ARBA" id="ARBA00012045"/>
    </source>
</evidence>
<dbReference type="EMBL" id="FWDM01000002">
    <property type="protein sequence ID" value="SLM09782.1"/>
    <property type="molecule type" value="Genomic_DNA"/>
</dbReference>
<evidence type="ECO:0000256" key="13">
    <source>
        <dbReference type="ARBA" id="ARBA00023295"/>
    </source>
</evidence>
<dbReference type="Gene3D" id="1.10.1670.10">
    <property type="entry name" value="Helix-hairpin-Helix base-excision DNA repair enzymes (C-terminal)"/>
    <property type="match status" value="1"/>
</dbReference>
<dbReference type="GO" id="GO:0051536">
    <property type="term" value="F:iron-sulfur cluster binding"/>
    <property type="evidence" value="ECO:0007669"/>
    <property type="project" value="UniProtKB-KW"/>
</dbReference>
<comment type="cofactor">
    <cofactor evidence="2">
        <name>[4Fe-4S] cluster</name>
        <dbReference type="ChEBI" id="CHEBI:49883"/>
    </cofactor>
</comment>
<evidence type="ECO:0000256" key="9">
    <source>
        <dbReference type="ARBA" id="ARBA00022801"/>
    </source>
</evidence>
<keyword evidence="8" id="KW-0227">DNA damage</keyword>
<organism evidence="15">
    <name type="scientific">uncultured spirochete</name>
    <dbReference type="NCBI Taxonomy" id="156406"/>
    <lineage>
        <taxon>Bacteria</taxon>
        <taxon>Pseudomonadati</taxon>
        <taxon>Spirochaetota</taxon>
        <taxon>Spirochaetia</taxon>
        <taxon>Spirochaetales</taxon>
        <taxon>environmental samples</taxon>
    </lineage>
</organism>
<dbReference type="InterPro" id="IPR003265">
    <property type="entry name" value="HhH-GPD_domain"/>
</dbReference>
<keyword evidence="15" id="KW-0540">Nuclease</keyword>
<comment type="function">
    <text evidence="3">Adenine glycosylase active on G-A mispairs. MutY also corrects error-prone DNA synthesis past GO lesions which are due to the oxidatively damaged form of guanine: 7,8-dihydro-8-oxoguanine (8-oxo-dGTP).</text>
</comment>
<dbReference type="PANTHER" id="PTHR42944">
    <property type="entry name" value="ADENINE DNA GLYCOSYLASE"/>
    <property type="match status" value="1"/>
</dbReference>
<keyword evidence="10" id="KW-0408">Iron</keyword>
<dbReference type="SUPFAM" id="SSF48150">
    <property type="entry name" value="DNA-glycosylase"/>
    <property type="match status" value="1"/>
</dbReference>
<dbReference type="InterPro" id="IPR011257">
    <property type="entry name" value="DNA_glycosylase"/>
</dbReference>
<evidence type="ECO:0000256" key="2">
    <source>
        <dbReference type="ARBA" id="ARBA00001966"/>
    </source>
</evidence>
<gene>
    <name evidence="15" type="ORF">SPIROBIBN47_100012</name>
</gene>
<dbReference type="Pfam" id="PF00633">
    <property type="entry name" value="HHH"/>
    <property type="match status" value="1"/>
</dbReference>
<keyword evidence="7" id="KW-0479">Metal-binding</keyword>
<dbReference type="Gene3D" id="1.10.340.30">
    <property type="entry name" value="Hypothetical protein, domain 2"/>
    <property type="match status" value="1"/>
</dbReference>
<dbReference type="GO" id="GO:0035485">
    <property type="term" value="F:adenine/guanine mispair binding"/>
    <property type="evidence" value="ECO:0007669"/>
    <property type="project" value="TreeGrafter"/>
</dbReference>
<dbReference type="GO" id="GO:0034039">
    <property type="term" value="F:8-oxo-7,8-dihydroguanine DNA N-glycosylase activity"/>
    <property type="evidence" value="ECO:0007669"/>
    <property type="project" value="TreeGrafter"/>
</dbReference>
<feature type="domain" description="HhH-GPD" evidence="14">
    <location>
        <begin position="46"/>
        <end position="199"/>
    </location>
</feature>
<evidence type="ECO:0000256" key="3">
    <source>
        <dbReference type="ARBA" id="ARBA00002933"/>
    </source>
</evidence>
<evidence type="ECO:0000259" key="14">
    <source>
        <dbReference type="SMART" id="SM00478"/>
    </source>
</evidence>
<dbReference type="InterPro" id="IPR023170">
    <property type="entry name" value="HhH_base_excis_C"/>
</dbReference>
<dbReference type="AlphaFoldDB" id="A0A3P3XFC6"/>
<dbReference type="SMART" id="SM00478">
    <property type="entry name" value="ENDO3c"/>
    <property type="match status" value="1"/>
</dbReference>
<keyword evidence="11" id="KW-0411">Iron-sulfur</keyword>
<name>A0A3P3XFC6_9SPIR</name>
<dbReference type="CDD" id="cd00056">
    <property type="entry name" value="ENDO3c"/>
    <property type="match status" value="1"/>
</dbReference>
<keyword evidence="13" id="KW-0326">Glycosidase</keyword>
<dbReference type="InterPro" id="IPR044298">
    <property type="entry name" value="MIG/MutY"/>
</dbReference>
<evidence type="ECO:0000256" key="8">
    <source>
        <dbReference type="ARBA" id="ARBA00022763"/>
    </source>
</evidence>
<evidence type="ECO:0000256" key="4">
    <source>
        <dbReference type="ARBA" id="ARBA00008343"/>
    </source>
</evidence>
<comment type="similarity">
    <text evidence="4">Belongs to the Nth/MutY family.</text>
</comment>
<protein>
    <recommendedName>
        <fullName evidence="6">Adenine DNA glycosylase</fullName>
        <ecNumber evidence="5">3.2.2.31</ecNumber>
    </recommendedName>
</protein>
<evidence type="ECO:0000256" key="7">
    <source>
        <dbReference type="ARBA" id="ARBA00022723"/>
    </source>
</evidence>
<evidence type="ECO:0000256" key="10">
    <source>
        <dbReference type="ARBA" id="ARBA00023004"/>
    </source>
</evidence>
<dbReference type="PANTHER" id="PTHR42944:SF1">
    <property type="entry name" value="ADENINE DNA GLYCOSYLASE"/>
    <property type="match status" value="1"/>
</dbReference>
<keyword evidence="15" id="KW-0255">Endonuclease</keyword>
<dbReference type="GO" id="GO:0004519">
    <property type="term" value="F:endonuclease activity"/>
    <property type="evidence" value="ECO:0007669"/>
    <property type="project" value="UniProtKB-KW"/>
</dbReference>
<evidence type="ECO:0000256" key="6">
    <source>
        <dbReference type="ARBA" id="ARBA00022023"/>
    </source>
</evidence>
<comment type="catalytic activity">
    <reaction evidence="1">
        <text>Hydrolyzes free adenine bases from 7,8-dihydro-8-oxoguanine:adenine mismatched double-stranded DNA, leaving an apurinic site.</text>
        <dbReference type="EC" id="3.2.2.31"/>
    </reaction>
</comment>
<keyword evidence="12" id="KW-0234">DNA repair</keyword>
<dbReference type="GO" id="GO:0006284">
    <property type="term" value="P:base-excision repair"/>
    <property type="evidence" value="ECO:0007669"/>
    <property type="project" value="InterPro"/>
</dbReference>
<evidence type="ECO:0000256" key="12">
    <source>
        <dbReference type="ARBA" id="ARBA00023204"/>
    </source>
</evidence>
<accession>A0A3P3XFC6</accession>
<evidence type="ECO:0000256" key="1">
    <source>
        <dbReference type="ARBA" id="ARBA00000843"/>
    </source>
</evidence>
<dbReference type="EC" id="3.2.2.31" evidence="5"/>
<evidence type="ECO:0000313" key="15">
    <source>
        <dbReference type="EMBL" id="SLM09782.1"/>
    </source>
</evidence>
<dbReference type="GO" id="GO:0032357">
    <property type="term" value="F:oxidized purine DNA binding"/>
    <property type="evidence" value="ECO:0007669"/>
    <property type="project" value="TreeGrafter"/>
</dbReference>
<proteinExistence type="inferred from homology"/>
<dbReference type="GO" id="GO:0046872">
    <property type="term" value="F:metal ion binding"/>
    <property type="evidence" value="ECO:0007669"/>
    <property type="project" value="UniProtKB-KW"/>
</dbReference>
<dbReference type="GO" id="GO:0000701">
    <property type="term" value="F:purine-specific mismatch base pair DNA N-glycosylase activity"/>
    <property type="evidence" value="ECO:0007669"/>
    <property type="project" value="UniProtKB-EC"/>
</dbReference>
<dbReference type="InterPro" id="IPR000445">
    <property type="entry name" value="HhH_motif"/>
</dbReference>
<evidence type="ECO:0000256" key="11">
    <source>
        <dbReference type="ARBA" id="ARBA00023014"/>
    </source>
</evidence>
<dbReference type="GO" id="GO:0006298">
    <property type="term" value="P:mismatch repair"/>
    <property type="evidence" value="ECO:0007669"/>
    <property type="project" value="TreeGrafter"/>
</dbReference>
<sequence length="300" mass="33583">MNLSISTAEDIAGARTFILEKGREHYRDLPWRKTSSPWAILVSEVMLQQTQVPRVSKIFPLWMERFPVPSALAAVPLSEVLRAWSGLGYNRRALNLQKAARILALEYKDAVPPSEEALRSLPGVGVYTARAVLAFAFNIASVFLETNIRTVFIRHFSAGLSRETDGTVSDRDLEKIGQRLLDRQNPRAWYSALMDYGAWLKQNEGNFGKQAKKYRPQPPFNGSMRQIRGAILKSLLETSPLPVDIVAERLLTDPERIYSCALQLAQEGFLEIQTTESAEGPESARWPESAAADSILLNLP</sequence>
<keyword evidence="9" id="KW-0378">Hydrolase</keyword>